<evidence type="ECO:0000256" key="1">
    <source>
        <dbReference type="SAM" id="MobiDB-lite"/>
    </source>
</evidence>
<accession>A0A4R2E7I1</accession>
<sequence length="108" mass="12413">MERKTANKKRVVTSYKNLSPEILEEVKKKYPNGWGDYVIKVEKPTGDFFYAITLDTPETSYLIKVDVKIDNRIKGEDEDKDIFGSEDSDSDSDEFPDSADDSYDENDD</sequence>
<dbReference type="RefSeq" id="WP_131839924.1">
    <property type="nucleotide sequence ID" value="NZ_SLWB01000013.1"/>
</dbReference>
<feature type="region of interest" description="Disordered" evidence="1">
    <location>
        <begin position="76"/>
        <end position="108"/>
    </location>
</feature>
<evidence type="ECO:0000313" key="2">
    <source>
        <dbReference type="EMBL" id="TCN64498.1"/>
    </source>
</evidence>
<gene>
    <name evidence="2" type="ORF">CLV25_11322</name>
</gene>
<keyword evidence="3" id="KW-1185">Reference proteome</keyword>
<reference evidence="2 3" key="1">
    <citation type="submission" date="2019-03" db="EMBL/GenBank/DDBJ databases">
        <title>Genomic Encyclopedia of Archaeal and Bacterial Type Strains, Phase II (KMG-II): from individual species to whole genera.</title>
        <authorList>
            <person name="Goeker M."/>
        </authorList>
    </citation>
    <scope>NUCLEOTIDE SEQUENCE [LARGE SCALE GENOMIC DNA]</scope>
    <source>
        <strain evidence="2 3">RL-C</strain>
    </source>
</reference>
<organism evidence="2 3">
    <name type="scientific">Acetobacteroides hydrogenigenes</name>
    <dbReference type="NCBI Taxonomy" id="979970"/>
    <lineage>
        <taxon>Bacteria</taxon>
        <taxon>Pseudomonadati</taxon>
        <taxon>Bacteroidota</taxon>
        <taxon>Bacteroidia</taxon>
        <taxon>Bacteroidales</taxon>
        <taxon>Rikenellaceae</taxon>
        <taxon>Acetobacteroides</taxon>
    </lineage>
</organism>
<name>A0A4R2E7I1_9BACT</name>
<feature type="compositionally biased region" description="Acidic residues" evidence="1">
    <location>
        <begin position="84"/>
        <end position="108"/>
    </location>
</feature>
<dbReference type="EMBL" id="SLWB01000013">
    <property type="protein sequence ID" value="TCN64498.1"/>
    <property type="molecule type" value="Genomic_DNA"/>
</dbReference>
<dbReference type="Proteomes" id="UP000294830">
    <property type="component" value="Unassembled WGS sequence"/>
</dbReference>
<protein>
    <recommendedName>
        <fullName evidence="4">PepSY domain-containing protein</fullName>
    </recommendedName>
</protein>
<evidence type="ECO:0008006" key="4">
    <source>
        <dbReference type="Google" id="ProtNLM"/>
    </source>
</evidence>
<evidence type="ECO:0000313" key="3">
    <source>
        <dbReference type="Proteomes" id="UP000294830"/>
    </source>
</evidence>
<dbReference type="OrthoDB" id="1122172at2"/>
<comment type="caution">
    <text evidence="2">The sequence shown here is derived from an EMBL/GenBank/DDBJ whole genome shotgun (WGS) entry which is preliminary data.</text>
</comment>
<dbReference type="AlphaFoldDB" id="A0A4R2E7I1"/>
<proteinExistence type="predicted"/>